<feature type="compositionally biased region" description="Polar residues" evidence="1">
    <location>
        <begin position="175"/>
        <end position="187"/>
    </location>
</feature>
<name>C3Z9F5_BRAFL</name>
<feature type="compositionally biased region" description="Acidic residues" evidence="1">
    <location>
        <begin position="82"/>
        <end position="91"/>
    </location>
</feature>
<sequence>MPSIRSNKEDFYKDDVQGSVQMNSSIDMEQSLASTQQAFDTSAESMQQVSVEQRDLVVAHHAEHDSTADELAAEVTSANDSPEAEENELTPEIEVVSSPVEQRKQDQVEVGENEATVRLEKAMEGKSVSQEEVRELEDGQIHSASDKMNAEEPKTDATKIGESEYTEEIEDSEANESINHSTSSGESDLTGMKEVENVNAHEGENAAQNQSTNNSVATDNLEADEEKEENIVIAEESEDNEQKECIFHLTNAEELISTDGAPNEPAEPSLTHVTYTDTERDKNEPDGQSEQGEEQAKHEPTTSAEGEVKDQHTAAQEENDGKHDNNTVREGAGVVATAHKPEDELQDDYMGEKLDDILEGLLRDTAIVDDDKVATAPQKTLLVEANGRQDAAERREDGVKDRQERAAQQAEMKVVNLLKSQLKLLQNQLKLPQNRLKLPQNRLKLPQNRLKLPQNRLKLPQNQLNQPQRKPQLQKNPSQRKHLHRRKLQLKSLLLRHLQKRHLQLRHLLRKHLQKHLQQRHLQKKPPSLKKQVKQRSQQSLRRHLLRLRKRHLLLRHLQLRHLQKKHLQLK</sequence>
<reference evidence="2" key="1">
    <citation type="journal article" date="2008" name="Nature">
        <title>The amphioxus genome and the evolution of the chordate karyotype.</title>
        <authorList>
            <consortium name="US DOE Joint Genome Institute (JGI-PGF)"/>
            <person name="Putnam N.H."/>
            <person name="Butts T."/>
            <person name="Ferrier D.E.K."/>
            <person name="Furlong R.F."/>
            <person name="Hellsten U."/>
            <person name="Kawashima T."/>
            <person name="Robinson-Rechavi M."/>
            <person name="Shoguchi E."/>
            <person name="Terry A."/>
            <person name="Yu J.-K."/>
            <person name="Benito-Gutierrez E.L."/>
            <person name="Dubchak I."/>
            <person name="Garcia-Fernandez J."/>
            <person name="Gibson-Brown J.J."/>
            <person name="Grigoriev I.V."/>
            <person name="Horton A.C."/>
            <person name="de Jong P.J."/>
            <person name="Jurka J."/>
            <person name="Kapitonov V.V."/>
            <person name="Kohara Y."/>
            <person name="Kuroki Y."/>
            <person name="Lindquist E."/>
            <person name="Lucas S."/>
            <person name="Osoegawa K."/>
            <person name="Pennacchio L.A."/>
            <person name="Salamov A.A."/>
            <person name="Satou Y."/>
            <person name="Sauka-Spengler T."/>
            <person name="Schmutz J."/>
            <person name="Shin-I T."/>
            <person name="Toyoda A."/>
            <person name="Bronner-Fraser M."/>
            <person name="Fujiyama A."/>
            <person name="Holland L.Z."/>
            <person name="Holland P.W.H."/>
            <person name="Satoh N."/>
            <person name="Rokhsar D.S."/>
        </authorList>
    </citation>
    <scope>NUCLEOTIDE SEQUENCE [LARGE SCALE GENOMIC DNA]</scope>
    <source>
        <strain evidence="2">S238N-H82</strain>
        <tissue evidence="2">Testes</tissue>
    </source>
</reference>
<feature type="compositionally biased region" description="Low complexity" evidence="1">
    <location>
        <begin position="452"/>
        <end position="477"/>
    </location>
</feature>
<feature type="compositionally biased region" description="Basic and acidic residues" evidence="1">
    <location>
        <begin position="115"/>
        <end position="162"/>
    </location>
</feature>
<feature type="region of interest" description="Disordered" evidence="1">
    <location>
        <begin position="379"/>
        <end position="407"/>
    </location>
</feature>
<dbReference type="AlphaFoldDB" id="C3Z9F5"/>
<feature type="region of interest" description="Disordered" evidence="1">
    <location>
        <begin position="437"/>
        <end position="485"/>
    </location>
</feature>
<feature type="compositionally biased region" description="Polar residues" evidence="1">
    <location>
        <begin position="206"/>
        <end position="218"/>
    </location>
</feature>
<feature type="compositionally biased region" description="Basic and acidic residues" evidence="1">
    <location>
        <begin position="390"/>
        <end position="405"/>
    </location>
</feature>
<proteinExistence type="predicted"/>
<evidence type="ECO:0000313" key="2">
    <source>
        <dbReference type="EMBL" id="EEN50884.1"/>
    </source>
</evidence>
<feature type="region of interest" description="Disordered" evidence="1">
    <location>
        <begin position="514"/>
        <end position="540"/>
    </location>
</feature>
<feature type="compositionally biased region" description="Basic residues" evidence="1">
    <location>
        <begin position="514"/>
        <end position="534"/>
    </location>
</feature>
<evidence type="ECO:0000256" key="1">
    <source>
        <dbReference type="SAM" id="MobiDB-lite"/>
    </source>
</evidence>
<accession>C3Z9F5</accession>
<feature type="compositionally biased region" description="Basic and acidic residues" evidence="1">
    <location>
        <begin position="191"/>
        <end position="204"/>
    </location>
</feature>
<protein>
    <submittedName>
        <fullName evidence="2">Uncharacterized protein</fullName>
    </submittedName>
</protein>
<feature type="compositionally biased region" description="Acidic residues" evidence="1">
    <location>
        <begin position="164"/>
        <end position="174"/>
    </location>
</feature>
<dbReference type="InParanoid" id="C3Z9F5"/>
<feature type="region of interest" description="Disordered" evidence="1">
    <location>
        <begin position="62"/>
        <end position="348"/>
    </location>
</feature>
<gene>
    <name evidence="2" type="ORF">BRAFLDRAFT_86041</name>
</gene>
<feature type="compositionally biased region" description="Basic and acidic residues" evidence="1">
    <location>
        <begin position="294"/>
        <end position="312"/>
    </location>
</feature>
<organism>
    <name type="scientific">Branchiostoma floridae</name>
    <name type="common">Florida lancelet</name>
    <name type="synonym">Amphioxus</name>
    <dbReference type="NCBI Taxonomy" id="7739"/>
    <lineage>
        <taxon>Eukaryota</taxon>
        <taxon>Metazoa</taxon>
        <taxon>Chordata</taxon>
        <taxon>Cephalochordata</taxon>
        <taxon>Leptocardii</taxon>
        <taxon>Amphioxiformes</taxon>
        <taxon>Branchiostomatidae</taxon>
        <taxon>Branchiostoma</taxon>
    </lineage>
</organism>
<dbReference type="EMBL" id="GG666599">
    <property type="protein sequence ID" value="EEN50884.1"/>
    <property type="molecule type" value="Genomic_DNA"/>
</dbReference>